<comment type="subcellular location">
    <subcellularLocation>
        <location evidence="1">Cell membrane</location>
        <topology evidence="1">Multi-pass membrane protein</topology>
    </subcellularLocation>
</comment>
<dbReference type="AlphaFoldDB" id="A0A0D2F679"/>
<dbReference type="GO" id="GO:0005886">
    <property type="term" value="C:plasma membrane"/>
    <property type="evidence" value="ECO:0007669"/>
    <property type="project" value="UniProtKB-SubCell"/>
</dbReference>
<name>A0A0D2F679_9EURO</name>
<keyword evidence="6 9" id="KW-0812">Transmembrane</keyword>
<dbReference type="PANTHER" id="PTHR22914:SF46">
    <property type="entry name" value="CHITIN SYNTHASE"/>
    <property type="match status" value="1"/>
</dbReference>
<keyword evidence="11" id="KW-1185">Reference proteome</keyword>
<dbReference type="GO" id="GO:0030428">
    <property type="term" value="C:cell septum"/>
    <property type="evidence" value="ECO:0007669"/>
    <property type="project" value="TreeGrafter"/>
</dbReference>
<sequence>MESHETSNHTSLIIASFKRPYVSFKHRLGELVIHAGFMEDVPVIVIEKKKNGGKKDSLILAHDLFNYPRKNMPLYTKLLREEMWEHVIPILTEGEDFSGFDTVFCRDADSVIHNGALASLTNALARDKNSIAACGLVLVESEPGSEWSVWNLYQQFQYTFGQYVRRRAEHFWGKVTCLPGCITMIKVRPECAGAIEKYAEAITVMPVAHHQVQYLGTDRRLTYSPHSQSKKLTTMFVPEAVSETVAPQSLKHYLSQRRRWGSNAYFNNYFYVMGENIIIITRIAAFIEILRLSMVYYRFANTILFVKYIVEQCLNGTFDTMKLVPLLIVSQLPLLWYCISIVLEIPLRVRAHKLILGFFINKCVSPFMSMTIFYNVARNVGSQVWGMSGVTATSSIAPAAPIPTVEVPAVAVPAGRNSTSISDAAETLVPAAALPGPEAAAIAAAPLDRVPTIEVPAIALPVVAVQVASAPKLKRVSFADKGPQ</sequence>
<dbReference type="EMBL" id="KN847320">
    <property type="protein sequence ID" value="KIW55404.1"/>
    <property type="molecule type" value="Genomic_DNA"/>
</dbReference>
<keyword evidence="3" id="KW-1003">Cell membrane</keyword>
<evidence type="ECO:0000256" key="5">
    <source>
        <dbReference type="ARBA" id="ARBA00022679"/>
    </source>
</evidence>
<dbReference type="RefSeq" id="XP_013315988.1">
    <property type="nucleotide sequence ID" value="XM_013460534.1"/>
</dbReference>
<dbReference type="GO" id="GO:0006031">
    <property type="term" value="P:chitin biosynthetic process"/>
    <property type="evidence" value="ECO:0007669"/>
    <property type="project" value="TreeGrafter"/>
</dbReference>
<dbReference type="STRING" id="348802.A0A0D2F679"/>
<dbReference type="PANTHER" id="PTHR22914">
    <property type="entry name" value="CHITIN SYNTHASE"/>
    <property type="match status" value="1"/>
</dbReference>
<dbReference type="EC" id="2.4.1.16" evidence="2"/>
<feature type="transmembrane region" description="Helical" evidence="9">
    <location>
        <begin position="355"/>
        <end position="374"/>
    </location>
</feature>
<evidence type="ECO:0000256" key="7">
    <source>
        <dbReference type="ARBA" id="ARBA00022989"/>
    </source>
</evidence>
<keyword evidence="7 9" id="KW-1133">Transmembrane helix</keyword>
<accession>A0A0D2F679</accession>
<evidence type="ECO:0000256" key="3">
    <source>
        <dbReference type="ARBA" id="ARBA00022475"/>
    </source>
</evidence>
<dbReference type="HOGENOM" id="CLU_022329_1_0_1"/>
<keyword evidence="4" id="KW-0328">Glycosyltransferase</keyword>
<evidence type="ECO:0000256" key="8">
    <source>
        <dbReference type="ARBA" id="ARBA00023136"/>
    </source>
</evidence>
<dbReference type="OrthoDB" id="370884at2759"/>
<evidence type="ECO:0000313" key="10">
    <source>
        <dbReference type="EMBL" id="KIW55404.1"/>
    </source>
</evidence>
<keyword evidence="8 9" id="KW-0472">Membrane</keyword>
<evidence type="ECO:0000256" key="2">
    <source>
        <dbReference type="ARBA" id="ARBA00012543"/>
    </source>
</evidence>
<keyword evidence="5" id="KW-0808">Transferase</keyword>
<protein>
    <recommendedName>
        <fullName evidence="2">chitin synthase</fullName>
        <ecNumber evidence="2">2.4.1.16</ecNumber>
    </recommendedName>
</protein>
<evidence type="ECO:0000256" key="4">
    <source>
        <dbReference type="ARBA" id="ARBA00022676"/>
    </source>
</evidence>
<reference evidence="10 11" key="1">
    <citation type="submission" date="2015-01" db="EMBL/GenBank/DDBJ databases">
        <title>The Genome Sequence of Exophiala xenobiotica CBS118157.</title>
        <authorList>
            <consortium name="The Broad Institute Genomics Platform"/>
            <person name="Cuomo C."/>
            <person name="de Hoog S."/>
            <person name="Gorbushina A."/>
            <person name="Stielow B."/>
            <person name="Teixiera M."/>
            <person name="Abouelleil A."/>
            <person name="Chapman S.B."/>
            <person name="Priest M."/>
            <person name="Young S.K."/>
            <person name="Wortman J."/>
            <person name="Nusbaum C."/>
            <person name="Birren B."/>
        </authorList>
    </citation>
    <scope>NUCLEOTIDE SEQUENCE [LARGE SCALE GENOMIC DNA]</scope>
    <source>
        <strain evidence="10 11">CBS 118157</strain>
    </source>
</reference>
<feature type="transmembrane region" description="Helical" evidence="9">
    <location>
        <begin position="323"/>
        <end position="343"/>
    </location>
</feature>
<dbReference type="InterPro" id="IPR029044">
    <property type="entry name" value="Nucleotide-diphossugar_trans"/>
</dbReference>
<dbReference type="Pfam" id="PF03142">
    <property type="entry name" value="Chitin_synth_2"/>
    <property type="match status" value="1"/>
</dbReference>
<evidence type="ECO:0000256" key="6">
    <source>
        <dbReference type="ARBA" id="ARBA00022692"/>
    </source>
</evidence>
<dbReference type="InterPro" id="IPR004835">
    <property type="entry name" value="Chitin_synth"/>
</dbReference>
<dbReference type="GeneID" id="25329595"/>
<dbReference type="Proteomes" id="UP000054342">
    <property type="component" value="Unassembled WGS sequence"/>
</dbReference>
<gene>
    <name evidence="10" type="ORF">PV05_07687</name>
</gene>
<evidence type="ECO:0000256" key="9">
    <source>
        <dbReference type="SAM" id="Phobius"/>
    </source>
</evidence>
<dbReference type="GO" id="GO:0004100">
    <property type="term" value="F:chitin synthase activity"/>
    <property type="evidence" value="ECO:0007669"/>
    <property type="project" value="UniProtKB-EC"/>
</dbReference>
<dbReference type="SUPFAM" id="SSF53448">
    <property type="entry name" value="Nucleotide-diphospho-sugar transferases"/>
    <property type="match status" value="1"/>
</dbReference>
<evidence type="ECO:0000256" key="1">
    <source>
        <dbReference type="ARBA" id="ARBA00004651"/>
    </source>
</evidence>
<evidence type="ECO:0000313" key="11">
    <source>
        <dbReference type="Proteomes" id="UP000054342"/>
    </source>
</evidence>
<proteinExistence type="predicted"/>
<organism evidence="10 11">
    <name type="scientific">Exophiala xenobiotica</name>
    <dbReference type="NCBI Taxonomy" id="348802"/>
    <lineage>
        <taxon>Eukaryota</taxon>
        <taxon>Fungi</taxon>
        <taxon>Dikarya</taxon>
        <taxon>Ascomycota</taxon>
        <taxon>Pezizomycotina</taxon>
        <taxon>Eurotiomycetes</taxon>
        <taxon>Chaetothyriomycetidae</taxon>
        <taxon>Chaetothyriales</taxon>
        <taxon>Herpotrichiellaceae</taxon>
        <taxon>Exophiala</taxon>
    </lineage>
</organism>